<proteinExistence type="predicted"/>
<sequence length="60" mass="6887">MASDEIENISYLHDTMHELDNTMTAYYNSIVNSSDEFADSKIQFHSTHLHVDMPVTLPDD</sequence>
<dbReference type="AlphaFoldDB" id="A0A1W0VX90"/>
<accession>A0A1W0VX90</accession>
<keyword evidence="2" id="KW-1185">Reference proteome</keyword>
<reference evidence="2" key="2">
    <citation type="journal article" date="2018" name="Plant J.">
        <title>The Sorghum bicolor reference genome: improved assembly, gene annotations, a transcriptome atlas, and signatures of genome organization.</title>
        <authorList>
            <person name="McCormick R.F."/>
            <person name="Truong S.K."/>
            <person name="Sreedasyam A."/>
            <person name="Jenkins J."/>
            <person name="Shu S."/>
            <person name="Sims D."/>
            <person name="Kennedy M."/>
            <person name="Amirebrahimi M."/>
            <person name="Weers B.D."/>
            <person name="McKinley B."/>
            <person name="Mattison A."/>
            <person name="Morishige D.T."/>
            <person name="Grimwood J."/>
            <person name="Schmutz J."/>
            <person name="Mullet J.E."/>
        </authorList>
    </citation>
    <scope>NUCLEOTIDE SEQUENCE [LARGE SCALE GENOMIC DNA]</scope>
    <source>
        <strain evidence="2">cv. BTx623</strain>
    </source>
</reference>
<protein>
    <submittedName>
        <fullName evidence="1">Uncharacterized protein</fullName>
    </submittedName>
</protein>
<dbReference type="InParanoid" id="A0A1W0VX90"/>
<dbReference type="Proteomes" id="UP000000768">
    <property type="component" value="Chromosome 3"/>
</dbReference>
<gene>
    <name evidence="1" type="ORF">SORBI_3003G137832</name>
</gene>
<name>A0A1W0VX90_SORBI</name>
<dbReference type="EMBL" id="CM000762">
    <property type="protein sequence ID" value="OQU86743.1"/>
    <property type="molecule type" value="Genomic_DNA"/>
</dbReference>
<dbReference type="Gramene" id="OQU86743">
    <property type="protein sequence ID" value="OQU86743"/>
    <property type="gene ID" value="SORBI_3003G137832"/>
</dbReference>
<organism evidence="1 2">
    <name type="scientific">Sorghum bicolor</name>
    <name type="common">Sorghum</name>
    <name type="synonym">Sorghum vulgare</name>
    <dbReference type="NCBI Taxonomy" id="4558"/>
    <lineage>
        <taxon>Eukaryota</taxon>
        <taxon>Viridiplantae</taxon>
        <taxon>Streptophyta</taxon>
        <taxon>Embryophyta</taxon>
        <taxon>Tracheophyta</taxon>
        <taxon>Spermatophyta</taxon>
        <taxon>Magnoliopsida</taxon>
        <taxon>Liliopsida</taxon>
        <taxon>Poales</taxon>
        <taxon>Poaceae</taxon>
        <taxon>PACMAD clade</taxon>
        <taxon>Panicoideae</taxon>
        <taxon>Andropogonodae</taxon>
        <taxon>Andropogoneae</taxon>
        <taxon>Sorghinae</taxon>
        <taxon>Sorghum</taxon>
    </lineage>
</organism>
<reference evidence="1 2" key="1">
    <citation type="journal article" date="2009" name="Nature">
        <title>The Sorghum bicolor genome and the diversification of grasses.</title>
        <authorList>
            <person name="Paterson A.H."/>
            <person name="Bowers J.E."/>
            <person name="Bruggmann R."/>
            <person name="Dubchak I."/>
            <person name="Grimwood J."/>
            <person name="Gundlach H."/>
            <person name="Haberer G."/>
            <person name="Hellsten U."/>
            <person name="Mitros T."/>
            <person name="Poliakov A."/>
            <person name="Schmutz J."/>
            <person name="Spannagl M."/>
            <person name="Tang H."/>
            <person name="Wang X."/>
            <person name="Wicker T."/>
            <person name="Bharti A.K."/>
            <person name="Chapman J."/>
            <person name="Feltus F.A."/>
            <person name="Gowik U."/>
            <person name="Grigoriev I.V."/>
            <person name="Lyons E."/>
            <person name="Maher C.A."/>
            <person name="Martis M."/>
            <person name="Narechania A."/>
            <person name="Otillar R.P."/>
            <person name="Penning B.W."/>
            <person name="Salamov A.A."/>
            <person name="Wang Y."/>
            <person name="Zhang L."/>
            <person name="Carpita N.C."/>
            <person name="Freeling M."/>
            <person name="Gingle A.R."/>
            <person name="Hash C.T."/>
            <person name="Keller B."/>
            <person name="Klein P."/>
            <person name="Kresovich S."/>
            <person name="McCann M.C."/>
            <person name="Ming R."/>
            <person name="Peterson D.G."/>
            <person name="Mehboob-ur-Rahman"/>
            <person name="Ware D."/>
            <person name="Westhoff P."/>
            <person name="Mayer K.F."/>
            <person name="Messing J."/>
            <person name="Rokhsar D.S."/>
        </authorList>
    </citation>
    <scope>NUCLEOTIDE SEQUENCE [LARGE SCALE GENOMIC DNA]</scope>
    <source>
        <strain evidence="2">cv. BTx623</strain>
    </source>
</reference>
<evidence type="ECO:0000313" key="1">
    <source>
        <dbReference type="EMBL" id="OQU86743.1"/>
    </source>
</evidence>
<evidence type="ECO:0000313" key="2">
    <source>
        <dbReference type="Proteomes" id="UP000000768"/>
    </source>
</evidence>